<evidence type="ECO:0000313" key="10">
    <source>
        <dbReference type="EMBL" id="BBI94498.1"/>
    </source>
</evidence>
<dbReference type="Gene3D" id="2.60.40.10">
    <property type="entry name" value="Immunoglobulins"/>
    <property type="match status" value="2"/>
</dbReference>
<gene>
    <name evidence="10" type="ORF">MRY18106EAS_10300</name>
</gene>
<keyword evidence="3" id="KW-1029">Fimbrium biogenesis</keyword>
<keyword evidence="5" id="KW-0574">Periplasm</keyword>
<dbReference type="AlphaFoldDB" id="A0A455VUE1"/>
<evidence type="ECO:0000256" key="1">
    <source>
        <dbReference type="ARBA" id="ARBA00004418"/>
    </source>
</evidence>
<proteinExistence type="inferred from homology"/>
<feature type="signal peptide" evidence="7">
    <location>
        <begin position="1"/>
        <end position="35"/>
    </location>
</feature>
<name>A0A455VUE1_ENTAS</name>
<dbReference type="GO" id="GO:0030288">
    <property type="term" value="C:outer membrane-bounded periplasmic space"/>
    <property type="evidence" value="ECO:0007669"/>
    <property type="project" value="InterPro"/>
</dbReference>
<evidence type="ECO:0000256" key="6">
    <source>
        <dbReference type="ARBA" id="ARBA00023186"/>
    </source>
</evidence>
<reference evidence="10" key="1">
    <citation type="submission" date="2019-03" db="EMBL/GenBank/DDBJ databases">
        <title>Complete genome sequences of Enterobacter asburiae str. MRY18-106 isolated from a patient in Japan.</title>
        <authorList>
            <person name="Sekizuka T."/>
            <person name="Matsui M."/>
            <person name="Takara T."/>
            <person name="Uechi A."/>
            <person name="Harakuni M."/>
            <person name="Kimura T."/>
            <person name="Suzuki S."/>
            <person name="Kuroda M."/>
        </authorList>
    </citation>
    <scope>NUCLEOTIDE SEQUENCE</scope>
    <source>
        <strain evidence="10">MRY18-106</strain>
    </source>
</reference>
<comment type="similarity">
    <text evidence="2">Belongs to the periplasmic pilus chaperone family.</text>
</comment>
<evidence type="ECO:0000259" key="8">
    <source>
        <dbReference type="Pfam" id="PF00345"/>
    </source>
</evidence>
<sequence>MKCIMPSLRFVCVSLTIIGSMTVIISLALSNSAAAAGVALGATRVIYPQDAKQASINVTNSDQHDGFLVQSWVSDDKGNKVAAFIVTPPLFVLKPGKVNILRMIYNGPALPEDKESIFYLNNKAIPSMDKKTPAGNTLQIATQSVIKLFVRPAHLTVKPAEAAAMLRCQTEGENLIVSDPSPYFLSLVNFTVAGKKQPNTMVPPQGTQTNKAIGSVSYQTVNDYGAVTPSLTCKA</sequence>
<organism evidence="10">
    <name type="scientific">Enterobacter asburiae</name>
    <dbReference type="NCBI Taxonomy" id="61645"/>
    <lineage>
        <taxon>Bacteria</taxon>
        <taxon>Pseudomonadati</taxon>
        <taxon>Pseudomonadota</taxon>
        <taxon>Gammaproteobacteria</taxon>
        <taxon>Enterobacterales</taxon>
        <taxon>Enterobacteriaceae</taxon>
        <taxon>Enterobacter</taxon>
        <taxon>Enterobacter cloacae complex</taxon>
    </lineage>
</organism>
<dbReference type="FunFam" id="2.60.40.10:FF:000458">
    <property type="entry name" value="Molecular chaperone FimC"/>
    <property type="match status" value="1"/>
</dbReference>
<dbReference type="InterPro" id="IPR050643">
    <property type="entry name" value="Periplasmic_pilus_chap"/>
</dbReference>
<dbReference type="PANTHER" id="PTHR30251:SF0">
    <property type="entry name" value="FIMBRIAL CHAPERONE PROTEIN ELFD-RELATED"/>
    <property type="match status" value="1"/>
</dbReference>
<feature type="domain" description="Pili assembly chaperone C-terminal" evidence="9">
    <location>
        <begin position="180"/>
        <end position="228"/>
    </location>
</feature>
<dbReference type="SUPFAM" id="SSF49354">
    <property type="entry name" value="PapD-like"/>
    <property type="match status" value="1"/>
</dbReference>
<dbReference type="PRINTS" id="PR00969">
    <property type="entry name" value="CHAPERONPILI"/>
</dbReference>
<dbReference type="SUPFAM" id="SSF49584">
    <property type="entry name" value="Periplasmic chaperone C-domain"/>
    <property type="match status" value="1"/>
</dbReference>
<dbReference type="InterPro" id="IPR036316">
    <property type="entry name" value="Pili_assmbl_chap_C_dom_sf"/>
</dbReference>
<evidence type="ECO:0000256" key="7">
    <source>
        <dbReference type="SAM" id="SignalP"/>
    </source>
</evidence>
<keyword evidence="4 7" id="KW-0732">Signal</keyword>
<dbReference type="Pfam" id="PF02753">
    <property type="entry name" value="PapD_C"/>
    <property type="match status" value="1"/>
</dbReference>
<dbReference type="InterPro" id="IPR008962">
    <property type="entry name" value="PapD-like_sf"/>
</dbReference>
<feature type="chain" id="PRO_5019751117" evidence="7">
    <location>
        <begin position="36"/>
        <end position="235"/>
    </location>
</feature>
<dbReference type="PANTHER" id="PTHR30251">
    <property type="entry name" value="PILUS ASSEMBLY CHAPERONE"/>
    <property type="match status" value="1"/>
</dbReference>
<evidence type="ECO:0000259" key="9">
    <source>
        <dbReference type="Pfam" id="PF02753"/>
    </source>
</evidence>
<dbReference type="InterPro" id="IPR016148">
    <property type="entry name" value="Pili_assmbl_chaperone_C"/>
</dbReference>
<dbReference type="EMBL" id="AP019533">
    <property type="protein sequence ID" value="BBI94498.1"/>
    <property type="molecule type" value="Genomic_DNA"/>
</dbReference>
<evidence type="ECO:0000256" key="2">
    <source>
        <dbReference type="ARBA" id="ARBA00007399"/>
    </source>
</evidence>
<accession>A0A455VUE1</accession>
<dbReference type="InterPro" id="IPR013783">
    <property type="entry name" value="Ig-like_fold"/>
</dbReference>
<evidence type="ECO:0000256" key="4">
    <source>
        <dbReference type="ARBA" id="ARBA00022729"/>
    </source>
</evidence>
<evidence type="ECO:0000256" key="3">
    <source>
        <dbReference type="ARBA" id="ARBA00022558"/>
    </source>
</evidence>
<evidence type="ECO:0000256" key="5">
    <source>
        <dbReference type="ARBA" id="ARBA00022764"/>
    </source>
</evidence>
<protein>
    <submittedName>
        <fullName evidence="10">Fimbrial chaperone protein BcfB</fullName>
    </submittedName>
</protein>
<dbReference type="GO" id="GO:0071555">
    <property type="term" value="P:cell wall organization"/>
    <property type="evidence" value="ECO:0007669"/>
    <property type="project" value="InterPro"/>
</dbReference>
<dbReference type="InterPro" id="IPR016147">
    <property type="entry name" value="Pili_assmbl_chaperone_N"/>
</dbReference>
<keyword evidence="6" id="KW-0143">Chaperone</keyword>
<dbReference type="InterPro" id="IPR001829">
    <property type="entry name" value="Pili_assmbl_chaperone_bac"/>
</dbReference>
<feature type="domain" description="Pili assembly chaperone N-terminal" evidence="8">
    <location>
        <begin position="37"/>
        <end position="155"/>
    </location>
</feature>
<comment type="subcellular location">
    <subcellularLocation>
        <location evidence="1">Periplasm</location>
    </subcellularLocation>
</comment>
<dbReference type="Pfam" id="PF00345">
    <property type="entry name" value="PapD_N"/>
    <property type="match status" value="1"/>
</dbReference>